<dbReference type="Proteomes" id="UP000886998">
    <property type="component" value="Unassembled WGS sequence"/>
</dbReference>
<dbReference type="Pfam" id="PF00004">
    <property type="entry name" value="AAA"/>
    <property type="match status" value="2"/>
</dbReference>
<dbReference type="FunFam" id="3.40.50.300:FF:000018">
    <property type="entry name" value="Cell division control 48"/>
    <property type="match status" value="1"/>
</dbReference>
<sequence>MNTINPTRWKGDKNVFPSKGVNGEFLLKYWPSESLEELCAALPAFSLFKHYTNSELSVEPFEGHVYEADKVTLFPSKYRVFMDSNTFMADLKQKLDQVYVKEGMILHLEYRGYPYCVTVQALVSSTVDGKESEEQLESTSACDSISLLEESFSEKCNIKTFKFQSSTPLSSPKIHSENKANNPQHLYFSSDINSTGKKCIKKEFCLINSRTKFIVQNLNIHHLEISKKLQSRKLTFKMEDIFDQDEQVNDIKLSINRILNKDSVPSSRGILIIGPSGIGKSILTGALQNEYEHQLSTFDVKKLILAHSNGSAHYMKRICKEILNNAPSLVLIDDIDELCKYDYQQKKLSNVIYNILNSSDDVVVIATCKNDASVPVNLRKHGLLDAEIRLTVPSPISRQQILKNILKMYENDLSVDQMSEVSHMAHGFTGGDLNRLCAEAILKKIEETSCDWRITFFDLQKSFKNVKPSSVTEFNFEVPNIKWNDIGGMDEVKSAVKEMVDWPLKYPEKLKRFKIIPPRGILMYGPPGCCKTMIAKALASESQLNFINIKSSQVFNMYVGESEKSISNLFKKARAAAPCILFFDEIDSLVPIRGSSNGNSNVTDRVVTQILIEIDGIDVLQQGVCLIAATNRPDRIDPSLLRPGRLDRLIYVPLPDAHTRKQIFQVILRKKPISHDIDFQYLVDKTDNYTGAEISAICDEACMIALKEEISSSITEVNMKHFLTALTYVQPRTTPEMLEVFENYHKKFKS</sequence>
<evidence type="ECO:0000313" key="5">
    <source>
        <dbReference type="EMBL" id="GFY77681.1"/>
    </source>
</evidence>
<keyword evidence="6" id="KW-1185">Reference proteome</keyword>
<dbReference type="AlphaFoldDB" id="A0A8X6YR71"/>
<dbReference type="Gene3D" id="1.10.8.60">
    <property type="match status" value="2"/>
</dbReference>
<dbReference type="Pfam" id="PF17862">
    <property type="entry name" value="AAA_lid_3"/>
    <property type="match status" value="1"/>
</dbReference>
<dbReference type="PANTHER" id="PTHR23077:SF27">
    <property type="entry name" value="ATPASE FAMILY GENE 2 PROTEIN HOMOLOG A"/>
    <property type="match status" value="1"/>
</dbReference>
<dbReference type="InterPro" id="IPR027417">
    <property type="entry name" value="P-loop_NTPase"/>
</dbReference>
<organism evidence="5 6">
    <name type="scientific">Trichonephila inaurata madagascariensis</name>
    <dbReference type="NCBI Taxonomy" id="2747483"/>
    <lineage>
        <taxon>Eukaryota</taxon>
        <taxon>Metazoa</taxon>
        <taxon>Ecdysozoa</taxon>
        <taxon>Arthropoda</taxon>
        <taxon>Chelicerata</taxon>
        <taxon>Arachnida</taxon>
        <taxon>Araneae</taxon>
        <taxon>Araneomorphae</taxon>
        <taxon>Entelegynae</taxon>
        <taxon>Araneoidea</taxon>
        <taxon>Nephilidae</taxon>
        <taxon>Trichonephila</taxon>
        <taxon>Trichonephila inaurata</taxon>
    </lineage>
</organism>
<gene>
    <name evidence="5" type="primary">Spata5</name>
    <name evidence="5" type="ORF">TNIN_164391</name>
</gene>
<reference evidence="5" key="1">
    <citation type="submission" date="2020-08" db="EMBL/GenBank/DDBJ databases">
        <title>Multicomponent nature underlies the extraordinary mechanical properties of spider dragline silk.</title>
        <authorList>
            <person name="Kono N."/>
            <person name="Nakamura H."/>
            <person name="Mori M."/>
            <person name="Yoshida Y."/>
            <person name="Ohtoshi R."/>
            <person name="Malay A.D."/>
            <person name="Moran D.A.P."/>
            <person name="Tomita M."/>
            <person name="Numata K."/>
            <person name="Arakawa K."/>
        </authorList>
    </citation>
    <scope>NUCLEOTIDE SEQUENCE</scope>
</reference>
<dbReference type="Gene3D" id="3.40.50.300">
    <property type="entry name" value="P-loop containing nucleotide triphosphate hydrolases"/>
    <property type="match status" value="2"/>
</dbReference>
<evidence type="ECO:0000256" key="1">
    <source>
        <dbReference type="ARBA" id="ARBA00022737"/>
    </source>
</evidence>
<dbReference type="GO" id="GO:0005524">
    <property type="term" value="F:ATP binding"/>
    <property type="evidence" value="ECO:0007669"/>
    <property type="project" value="UniProtKB-KW"/>
</dbReference>
<dbReference type="SMART" id="SM00382">
    <property type="entry name" value="AAA"/>
    <property type="match status" value="2"/>
</dbReference>
<dbReference type="InterPro" id="IPR050168">
    <property type="entry name" value="AAA_ATPase_domain"/>
</dbReference>
<dbReference type="PROSITE" id="PS00674">
    <property type="entry name" value="AAA"/>
    <property type="match status" value="1"/>
</dbReference>
<dbReference type="PANTHER" id="PTHR23077">
    <property type="entry name" value="AAA-FAMILY ATPASE"/>
    <property type="match status" value="1"/>
</dbReference>
<dbReference type="SUPFAM" id="SSF52540">
    <property type="entry name" value="P-loop containing nucleoside triphosphate hydrolases"/>
    <property type="match status" value="2"/>
</dbReference>
<proteinExistence type="predicted"/>
<keyword evidence="1" id="KW-0677">Repeat</keyword>
<keyword evidence="2" id="KW-0547">Nucleotide-binding</keyword>
<evidence type="ECO:0000256" key="2">
    <source>
        <dbReference type="ARBA" id="ARBA00022741"/>
    </source>
</evidence>
<dbReference type="InterPro" id="IPR003959">
    <property type="entry name" value="ATPase_AAA_core"/>
</dbReference>
<evidence type="ECO:0000256" key="3">
    <source>
        <dbReference type="ARBA" id="ARBA00022840"/>
    </source>
</evidence>
<feature type="domain" description="AAA+ ATPase" evidence="4">
    <location>
        <begin position="266"/>
        <end position="406"/>
    </location>
</feature>
<feature type="domain" description="AAA+ ATPase" evidence="4">
    <location>
        <begin position="517"/>
        <end position="656"/>
    </location>
</feature>
<keyword evidence="3" id="KW-0067">ATP-binding</keyword>
<dbReference type="GO" id="GO:0016887">
    <property type="term" value="F:ATP hydrolysis activity"/>
    <property type="evidence" value="ECO:0007669"/>
    <property type="project" value="InterPro"/>
</dbReference>
<dbReference type="InterPro" id="IPR003593">
    <property type="entry name" value="AAA+_ATPase"/>
</dbReference>
<dbReference type="GO" id="GO:0005737">
    <property type="term" value="C:cytoplasm"/>
    <property type="evidence" value="ECO:0007669"/>
    <property type="project" value="TreeGrafter"/>
</dbReference>
<dbReference type="CDD" id="cd19511">
    <property type="entry name" value="RecA-like_CDC48_r2-like"/>
    <property type="match status" value="1"/>
</dbReference>
<name>A0A8X6YR71_9ARAC</name>
<accession>A0A8X6YR71</accession>
<dbReference type="InterPro" id="IPR041569">
    <property type="entry name" value="AAA_lid_3"/>
</dbReference>
<comment type="caution">
    <text evidence="5">The sequence shown here is derived from an EMBL/GenBank/DDBJ whole genome shotgun (WGS) entry which is preliminary data.</text>
</comment>
<dbReference type="OrthoDB" id="27435at2759"/>
<dbReference type="EMBL" id="BMAV01022579">
    <property type="protein sequence ID" value="GFY77681.1"/>
    <property type="molecule type" value="Genomic_DNA"/>
</dbReference>
<dbReference type="InterPro" id="IPR003960">
    <property type="entry name" value="ATPase_AAA_CS"/>
</dbReference>
<protein>
    <submittedName>
        <fullName evidence="5">ATPase family protein 2 homolog</fullName>
    </submittedName>
</protein>
<evidence type="ECO:0000259" key="4">
    <source>
        <dbReference type="SMART" id="SM00382"/>
    </source>
</evidence>
<evidence type="ECO:0000313" key="6">
    <source>
        <dbReference type="Proteomes" id="UP000886998"/>
    </source>
</evidence>